<dbReference type="Proteomes" id="UP000018291">
    <property type="component" value="Unassembled WGS sequence"/>
</dbReference>
<proteinExistence type="predicted"/>
<keyword evidence="3" id="KW-1185">Reference proteome</keyword>
<dbReference type="RefSeq" id="WP_012229274.1">
    <property type="nucleotide sequence ID" value="NZ_HG422565.1"/>
</dbReference>
<dbReference type="InterPro" id="IPR036869">
    <property type="entry name" value="J_dom_sf"/>
</dbReference>
<dbReference type="SMART" id="SM00271">
    <property type="entry name" value="DnaJ"/>
    <property type="match status" value="1"/>
</dbReference>
<sequence>MTPSDARALLGVSPQATHDEVRAAFRAQIGRHHPDVNPAPGTSARAMALIEAWEVLSVEPAVTDPPVTDPPITDPPITDPPVTGPLAAWATGSSVMAAAPADEVMLWLIDAAHRVGDVTFLDMAAGLVEALVEFVDGPVVTLTLSLQGRVAAGTEVFISMEPWSRPPRPDLPDPDAVARLLAHHLCEAAAELGPPLTD</sequence>
<reference evidence="2 3" key="1">
    <citation type="journal article" date="2013" name="ISME J.">
        <title>Metabolic model for the filamentous 'Candidatus Microthrix parvicella' based on genomic and metagenomic analyses.</title>
        <authorList>
            <person name="Jon McIlroy S."/>
            <person name="Kristiansen R."/>
            <person name="Albertsen M."/>
            <person name="Michael Karst S."/>
            <person name="Rossetti S."/>
            <person name="Lund Nielsen J."/>
            <person name="Tandoi V."/>
            <person name="James Seviour R."/>
            <person name="Nielsen P.H."/>
        </authorList>
    </citation>
    <scope>NUCLEOTIDE SEQUENCE [LARGE SCALE GENOMIC DNA]</scope>
    <source>
        <strain evidence="2 3">RN1</strain>
    </source>
</reference>
<dbReference type="PROSITE" id="PS50076">
    <property type="entry name" value="DNAJ_2"/>
    <property type="match status" value="1"/>
</dbReference>
<dbReference type="Pfam" id="PF00226">
    <property type="entry name" value="DnaJ"/>
    <property type="match status" value="1"/>
</dbReference>
<evidence type="ECO:0000313" key="3">
    <source>
        <dbReference type="Proteomes" id="UP000018291"/>
    </source>
</evidence>
<dbReference type="InterPro" id="IPR001623">
    <property type="entry name" value="DnaJ_domain"/>
</dbReference>
<dbReference type="OrthoDB" id="166297at2"/>
<accession>R4Z2P1</accession>
<dbReference type="HOGENOM" id="CLU_1375992_0_0_11"/>
<feature type="domain" description="J" evidence="1">
    <location>
        <begin position="5"/>
        <end position="61"/>
    </location>
</feature>
<dbReference type="Gene3D" id="1.10.287.110">
    <property type="entry name" value="DnaJ domain"/>
    <property type="match status" value="1"/>
</dbReference>
<dbReference type="EMBL" id="CANL01000045">
    <property type="protein sequence ID" value="CCM64920.1"/>
    <property type="molecule type" value="Genomic_DNA"/>
</dbReference>
<name>R4Z2P1_9ACTN</name>
<gene>
    <name evidence="2" type="ORF">BN381_50062</name>
</gene>
<dbReference type="AlphaFoldDB" id="R4Z2P1"/>
<evidence type="ECO:0000313" key="2">
    <source>
        <dbReference type="EMBL" id="CCM64920.1"/>
    </source>
</evidence>
<dbReference type="STRING" id="1229780.BN381_50062"/>
<comment type="caution">
    <text evidence="2">The sequence shown here is derived from an EMBL/GenBank/DDBJ whole genome shotgun (WGS) entry which is preliminary data.</text>
</comment>
<evidence type="ECO:0000259" key="1">
    <source>
        <dbReference type="PROSITE" id="PS50076"/>
    </source>
</evidence>
<protein>
    <recommendedName>
        <fullName evidence="1">J domain-containing protein</fullName>
    </recommendedName>
</protein>
<organism evidence="2 3">
    <name type="scientific">Candidatus Neomicrothrix parvicella RN1</name>
    <dbReference type="NCBI Taxonomy" id="1229780"/>
    <lineage>
        <taxon>Bacteria</taxon>
        <taxon>Bacillati</taxon>
        <taxon>Actinomycetota</taxon>
        <taxon>Acidimicrobiia</taxon>
        <taxon>Acidimicrobiales</taxon>
        <taxon>Microthrixaceae</taxon>
        <taxon>Candidatus Neomicrothrix</taxon>
    </lineage>
</organism>
<dbReference type="CDD" id="cd06257">
    <property type="entry name" value="DnaJ"/>
    <property type="match status" value="1"/>
</dbReference>
<dbReference type="SUPFAM" id="SSF46565">
    <property type="entry name" value="Chaperone J-domain"/>
    <property type="match status" value="1"/>
</dbReference>